<feature type="transmembrane region" description="Helical" evidence="6">
    <location>
        <begin position="344"/>
        <end position="362"/>
    </location>
</feature>
<feature type="transmembrane region" description="Helical" evidence="6">
    <location>
        <begin position="368"/>
        <end position="393"/>
    </location>
</feature>
<feature type="transmembrane region" description="Helical" evidence="6">
    <location>
        <begin position="105"/>
        <end position="122"/>
    </location>
</feature>
<feature type="transmembrane region" description="Helical" evidence="6">
    <location>
        <begin position="465"/>
        <end position="485"/>
    </location>
</feature>
<dbReference type="AlphaFoldDB" id="A0A415DVC4"/>
<feature type="transmembrane region" description="Helical" evidence="6">
    <location>
        <begin position="288"/>
        <end position="309"/>
    </location>
</feature>
<dbReference type="GO" id="GO:0016020">
    <property type="term" value="C:membrane"/>
    <property type="evidence" value="ECO:0007669"/>
    <property type="project" value="UniProtKB-SubCell"/>
</dbReference>
<evidence type="ECO:0000256" key="1">
    <source>
        <dbReference type="ARBA" id="ARBA00004141"/>
    </source>
</evidence>
<dbReference type="InterPro" id="IPR045035">
    <property type="entry name" value="YSL-like"/>
</dbReference>
<sequence>MNWRYKMENKETKRTANFSANVSGDEYQPYVPATENIKEFTVRAIVIGCILACLFGAANAYLAMKIGMTICASIPAAVIGMAALKCFKNGTVLENNIIQTVGSSGEALAAGVAFTLPALLLMNLDIKIVTIFAISALGGLLGCLLMVPLRKFLIKDEHGKLPYPEGTACAEVVVAGKEGGTTSKMLFKSLGIGAGFKFLTNGLCIFPEELDVPFKGLLKGGSVGLDVYPSLLGAGFLVGPRIAAMSLAGSVIGWFVILPTIYFIGQYAPEAIGLADLPISQLDHWDLWTYYLKYIGIGSVVMGGFISLFKAAPIIYKSFKGTFAAYKLKESEVKRTDRNIAKNVLVIGIIVILAIIAFLPVFPSVLAGSIGAILVLIFGFIFVAVSAHLVGYVGSSSNPIVAMAIGGLLVTAILFRTMGFNGTSGTIATVVVGSIICIAIGVSGDMAQDLKTGFLLGATPKKQQYGQMIGVLTSALVMGGVIIMLNNVYTIGSKDLAAPHATMIKSLAEGVMSGNLPWSLILIGMGIAVAVWLMGGSVLPFSVGLYLPIHLSVTMMIGGAIRGIVDSKKSYSEGTRAKKIEKGTMYASGYIAGDALMGVLATFLIYIGTGVDTWISGTDNAWVSFAFFLLVIGYFCYEIFSNRDEDKLEGRDLMM</sequence>
<name>A0A415DVC4_9FIRM</name>
<dbReference type="GO" id="GO:0035673">
    <property type="term" value="F:oligopeptide transmembrane transporter activity"/>
    <property type="evidence" value="ECO:0007669"/>
    <property type="project" value="InterPro"/>
</dbReference>
<feature type="transmembrane region" description="Helical" evidence="6">
    <location>
        <begin position="40"/>
        <end position="60"/>
    </location>
</feature>
<keyword evidence="4 6" id="KW-1133">Transmembrane helix</keyword>
<feature type="transmembrane region" description="Helical" evidence="6">
    <location>
        <begin position="66"/>
        <end position="84"/>
    </location>
</feature>
<keyword evidence="5 6" id="KW-0472">Membrane</keyword>
<dbReference type="Pfam" id="PF03169">
    <property type="entry name" value="OPT"/>
    <property type="match status" value="1"/>
</dbReference>
<evidence type="ECO:0000256" key="3">
    <source>
        <dbReference type="ARBA" id="ARBA00022692"/>
    </source>
</evidence>
<evidence type="ECO:0000256" key="5">
    <source>
        <dbReference type="ARBA" id="ARBA00023136"/>
    </source>
</evidence>
<dbReference type="InterPro" id="IPR004813">
    <property type="entry name" value="OPT"/>
</dbReference>
<dbReference type="STRING" id="1776384.GCA_900086585_00466"/>
<gene>
    <name evidence="7" type="ORF">DW099_17980</name>
</gene>
<comment type="caution">
    <text evidence="7">The sequence shown here is derived from an EMBL/GenBank/DDBJ whole genome shotgun (WGS) entry which is preliminary data.</text>
</comment>
<evidence type="ECO:0000313" key="8">
    <source>
        <dbReference type="Proteomes" id="UP000284841"/>
    </source>
</evidence>
<organism evidence="7 8">
    <name type="scientific">Emergencia timonensis</name>
    <dbReference type="NCBI Taxonomy" id="1776384"/>
    <lineage>
        <taxon>Bacteria</taxon>
        <taxon>Bacillati</taxon>
        <taxon>Bacillota</taxon>
        <taxon>Clostridia</taxon>
        <taxon>Peptostreptococcales</taxon>
        <taxon>Anaerovoracaceae</taxon>
        <taxon>Emergencia</taxon>
    </lineage>
</organism>
<dbReference type="PANTHER" id="PTHR31645:SF0">
    <property type="entry name" value="OLIGOPEPTIDE TRANSPORTER YGL114W-RELATED"/>
    <property type="match status" value="1"/>
</dbReference>
<evidence type="ECO:0000313" key="7">
    <source>
        <dbReference type="EMBL" id="RHJ84088.1"/>
    </source>
</evidence>
<feature type="transmembrane region" description="Helical" evidence="6">
    <location>
        <begin position="128"/>
        <end position="147"/>
    </location>
</feature>
<evidence type="ECO:0000256" key="4">
    <source>
        <dbReference type="ARBA" id="ARBA00022989"/>
    </source>
</evidence>
<feature type="transmembrane region" description="Helical" evidence="6">
    <location>
        <begin position="545"/>
        <end position="565"/>
    </location>
</feature>
<dbReference type="OrthoDB" id="9809340at2"/>
<dbReference type="InterPro" id="IPR004814">
    <property type="entry name" value="Oligopep_transpt"/>
</dbReference>
<dbReference type="PANTHER" id="PTHR31645">
    <property type="entry name" value="OLIGOPEPTIDE TRANSPORTER YGL114W-RELATED"/>
    <property type="match status" value="1"/>
</dbReference>
<comment type="subcellular location">
    <subcellularLocation>
        <location evidence="1">Membrane</location>
        <topology evidence="1">Multi-pass membrane protein</topology>
    </subcellularLocation>
</comment>
<accession>A0A415DVC4</accession>
<keyword evidence="8" id="KW-1185">Reference proteome</keyword>
<feature type="transmembrane region" description="Helical" evidence="6">
    <location>
        <begin position="425"/>
        <end position="444"/>
    </location>
</feature>
<proteinExistence type="predicted"/>
<keyword evidence="2" id="KW-0813">Transport</keyword>
<dbReference type="NCBIfam" id="TIGR00733">
    <property type="entry name" value="OPT family oligopeptide transporter"/>
    <property type="match status" value="1"/>
</dbReference>
<protein>
    <submittedName>
        <fullName evidence="7">Oligopeptide transporter, OPT family</fullName>
    </submittedName>
</protein>
<evidence type="ECO:0000256" key="6">
    <source>
        <dbReference type="SAM" id="Phobius"/>
    </source>
</evidence>
<keyword evidence="3 6" id="KW-0812">Transmembrane</keyword>
<dbReference type="NCBIfam" id="TIGR00728">
    <property type="entry name" value="OPT_sfam"/>
    <property type="match status" value="1"/>
</dbReference>
<dbReference type="Proteomes" id="UP000284841">
    <property type="component" value="Unassembled WGS sequence"/>
</dbReference>
<evidence type="ECO:0000256" key="2">
    <source>
        <dbReference type="ARBA" id="ARBA00022448"/>
    </source>
</evidence>
<feature type="transmembrane region" description="Helical" evidence="6">
    <location>
        <begin position="520"/>
        <end position="539"/>
    </location>
</feature>
<feature type="transmembrane region" description="Helical" evidence="6">
    <location>
        <begin position="621"/>
        <end position="640"/>
    </location>
</feature>
<feature type="transmembrane region" description="Helical" evidence="6">
    <location>
        <begin position="586"/>
        <end position="609"/>
    </location>
</feature>
<feature type="transmembrane region" description="Helical" evidence="6">
    <location>
        <begin position="247"/>
        <end position="268"/>
    </location>
</feature>
<dbReference type="EMBL" id="QRMS01000007">
    <property type="protein sequence ID" value="RHJ84088.1"/>
    <property type="molecule type" value="Genomic_DNA"/>
</dbReference>
<reference evidence="7 8" key="1">
    <citation type="submission" date="2018-08" db="EMBL/GenBank/DDBJ databases">
        <title>A genome reference for cultivated species of the human gut microbiota.</title>
        <authorList>
            <person name="Zou Y."/>
            <person name="Xue W."/>
            <person name="Luo G."/>
        </authorList>
    </citation>
    <scope>NUCLEOTIDE SEQUENCE [LARGE SCALE GENOMIC DNA]</scope>
    <source>
        <strain evidence="7 8">AM07-24</strain>
    </source>
</reference>